<dbReference type="InterPro" id="IPR011335">
    <property type="entry name" value="Restrct_endonuc-II-like"/>
</dbReference>
<evidence type="ECO:0000259" key="2">
    <source>
        <dbReference type="Pfam" id="PF09588"/>
    </source>
</evidence>
<evidence type="ECO:0000313" key="3">
    <source>
        <dbReference type="Proteomes" id="UP000504630"/>
    </source>
</evidence>
<protein>
    <submittedName>
        <fullName evidence="4">Uncharacterized protein LOC115008389 isoform X1</fullName>
    </submittedName>
</protein>
<dbReference type="GeneID" id="115008389"/>
<name>A0A6J2PR75_COTGO</name>
<dbReference type="CDD" id="cd22343">
    <property type="entry name" value="PDDEXK_lambda_exonuclease-like"/>
    <property type="match status" value="1"/>
</dbReference>
<reference evidence="4" key="1">
    <citation type="submission" date="2025-08" db="UniProtKB">
        <authorList>
            <consortium name="RefSeq"/>
        </authorList>
    </citation>
    <scope>IDENTIFICATION</scope>
</reference>
<dbReference type="Gene3D" id="3.90.320.10">
    <property type="match status" value="1"/>
</dbReference>
<dbReference type="PANTHER" id="PTHR46609">
    <property type="entry name" value="EXONUCLEASE, PHAGE-TYPE/RECB, C-TERMINAL DOMAIN-CONTAINING PROTEIN"/>
    <property type="match status" value="1"/>
</dbReference>
<dbReference type="KEGG" id="cgob:115008389"/>
<feature type="compositionally biased region" description="Basic and acidic residues" evidence="1">
    <location>
        <begin position="70"/>
        <end position="88"/>
    </location>
</feature>
<dbReference type="OrthoDB" id="261614at2759"/>
<dbReference type="PANTHER" id="PTHR46609:SF7">
    <property type="match status" value="1"/>
</dbReference>
<dbReference type="GO" id="GO:0006281">
    <property type="term" value="P:DNA repair"/>
    <property type="evidence" value="ECO:0007669"/>
    <property type="project" value="UniProtKB-ARBA"/>
</dbReference>
<dbReference type="RefSeq" id="XP_029287831.1">
    <property type="nucleotide sequence ID" value="XM_029431971.1"/>
</dbReference>
<proteinExistence type="predicted"/>
<feature type="region of interest" description="Disordered" evidence="1">
    <location>
        <begin position="65"/>
        <end position="88"/>
    </location>
</feature>
<dbReference type="InterPro" id="IPR011604">
    <property type="entry name" value="PDDEXK-like_dom_sf"/>
</dbReference>
<dbReference type="AlphaFoldDB" id="A0A6J2PR75"/>
<dbReference type="InterPro" id="IPR019080">
    <property type="entry name" value="YqaJ_viral_recombinase"/>
</dbReference>
<gene>
    <name evidence="4" type="primary">LOC115008389</name>
</gene>
<organism evidence="3 4">
    <name type="scientific">Cottoperca gobio</name>
    <name type="common">Frogmouth</name>
    <name type="synonym">Aphritis gobio</name>
    <dbReference type="NCBI Taxonomy" id="56716"/>
    <lineage>
        <taxon>Eukaryota</taxon>
        <taxon>Metazoa</taxon>
        <taxon>Chordata</taxon>
        <taxon>Craniata</taxon>
        <taxon>Vertebrata</taxon>
        <taxon>Euteleostomi</taxon>
        <taxon>Actinopterygii</taxon>
        <taxon>Neopterygii</taxon>
        <taxon>Teleostei</taxon>
        <taxon>Neoteleostei</taxon>
        <taxon>Acanthomorphata</taxon>
        <taxon>Eupercaria</taxon>
        <taxon>Perciformes</taxon>
        <taxon>Notothenioidei</taxon>
        <taxon>Bovichtidae</taxon>
        <taxon>Cottoperca</taxon>
    </lineage>
</organism>
<dbReference type="Pfam" id="PF09588">
    <property type="entry name" value="YqaJ"/>
    <property type="match status" value="1"/>
</dbReference>
<sequence>MSNTKLLQLRSFLTERFSAVAAEIFGEIETVVEACNEENKRLRDVLHMVLNPEIKLSKIDVGQYTGATDEPSKLNSRQDQETPEPLPKKVKEENIEYDINWGSEQQQGPGEVNNFITPERVKTETEEENASMPFITNSFHITGVEFNPNSSGTDEEKDSYPPDLDAITDYPQISSMNETQEPQKHYKMSTRSLTKPKLSLQKTMLELPRMVPHQSVAPTSTDCQSFLARLTEAFKDFPDDKKPLITKMGLTNNVELVDCVLGKVPKGSPLSYQCRVPSGRDYKIYDDAPPRPLLPLANHSLEPLLALPILSVREQEHIDVMQITWEAARSLEHSTRGRKEAVEELRNLRLTSRFREICNLKPGMSNAEHLIFKMRKGFHRGKAAQIEDEMKAEALREYCKHLCVNWSTCGLVVHPNAPWLGALPDGLVYDPKETPSYGLVHVKCIGDRSFVECNFLFYQDGVLQLKRTHSTYWHIQGEMMVTGTEWCDLLVFSKEDMLVHRIYRDTAIIKVMKKKLDDFFFYYYLPCLFKTDGMV</sequence>
<dbReference type="InterPro" id="IPR051703">
    <property type="entry name" value="NF-kappa-B_Signaling_Reg"/>
</dbReference>
<keyword evidence="3" id="KW-1185">Reference proteome</keyword>
<evidence type="ECO:0000256" key="1">
    <source>
        <dbReference type="SAM" id="MobiDB-lite"/>
    </source>
</evidence>
<dbReference type="Proteomes" id="UP000504630">
    <property type="component" value="Chromosome 5"/>
</dbReference>
<feature type="domain" description="YqaJ viral recombinase" evidence="2">
    <location>
        <begin position="388"/>
        <end position="484"/>
    </location>
</feature>
<dbReference type="InParanoid" id="A0A6J2PR75"/>
<accession>A0A6J2PR75</accession>
<dbReference type="SUPFAM" id="SSF52980">
    <property type="entry name" value="Restriction endonuclease-like"/>
    <property type="match status" value="1"/>
</dbReference>
<evidence type="ECO:0000313" key="4">
    <source>
        <dbReference type="RefSeq" id="XP_029287831.1"/>
    </source>
</evidence>